<feature type="region of interest" description="Disordered" evidence="3">
    <location>
        <begin position="458"/>
        <end position="529"/>
    </location>
</feature>
<dbReference type="InterPro" id="IPR007110">
    <property type="entry name" value="Ig-like_dom"/>
</dbReference>
<evidence type="ECO:0000256" key="4">
    <source>
        <dbReference type="SAM" id="Phobius"/>
    </source>
</evidence>
<keyword evidence="4" id="KW-0812">Transmembrane</keyword>
<evidence type="ECO:0000313" key="7">
    <source>
        <dbReference type="EMBL" id="WAR05327.1"/>
    </source>
</evidence>
<dbReference type="InterPro" id="IPR035983">
    <property type="entry name" value="Hect_E3_ubiquitin_ligase"/>
</dbReference>
<name>A0ABY7E8P5_MYAAR</name>
<feature type="active site" description="Glycyl thioester intermediate" evidence="2">
    <location>
        <position position="858"/>
    </location>
</feature>
<keyword evidence="4" id="KW-1133">Transmembrane helix</keyword>
<evidence type="ECO:0000259" key="5">
    <source>
        <dbReference type="PROSITE" id="PS50237"/>
    </source>
</evidence>
<organism evidence="7 8">
    <name type="scientific">Mya arenaria</name>
    <name type="common">Soft-shell clam</name>
    <dbReference type="NCBI Taxonomy" id="6604"/>
    <lineage>
        <taxon>Eukaryota</taxon>
        <taxon>Metazoa</taxon>
        <taxon>Spiralia</taxon>
        <taxon>Lophotrochozoa</taxon>
        <taxon>Mollusca</taxon>
        <taxon>Bivalvia</taxon>
        <taxon>Autobranchia</taxon>
        <taxon>Heteroconchia</taxon>
        <taxon>Euheterodonta</taxon>
        <taxon>Imparidentia</taxon>
        <taxon>Neoheterodontei</taxon>
        <taxon>Myida</taxon>
        <taxon>Myoidea</taxon>
        <taxon>Myidae</taxon>
        <taxon>Mya</taxon>
    </lineage>
</organism>
<feature type="domain" description="Ig-like" evidence="6">
    <location>
        <begin position="227"/>
        <end position="325"/>
    </location>
</feature>
<feature type="domain" description="HECT" evidence="5">
    <location>
        <begin position="747"/>
        <end position="891"/>
    </location>
</feature>
<evidence type="ECO:0000313" key="8">
    <source>
        <dbReference type="Proteomes" id="UP001164746"/>
    </source>
</evidence>
<dbReference type="Proteomes" id="UP001164746">
    <property type="component" value="Chromosome 5"/>
</dbReference>
<keyword evidence="1 2" id="KW-0833">Ubl conjugation pathway</keyword>
<dbReference type="SMART" id="SM00119">
    <property type="entry name" value="HECTc"/>
    <property type="match status" value="1"/>
</dbReference>
<dbReference type="Gene3D" id="3.90.1750.10">
    <property type="entry name" value="Hect, E3 ligase catalytic domains"/>
    <property type="match status" value="1"/>
</dbReference>
<gene>
    <name evidence="7" type="ORF">MAR_020696</name>
</gene>
<feature type="transmembrane region" description="Helical" evidence="4">
    <location>
        <begin position="341"/>
        <end position="363"/>
    </location>
</feature>
<dbReference type="PROSITE" id="PS50835">
    <property type="entry name" value="IG_LIKE"/>
    <property type="match status" value="1"/>
</dbReference>
<dbReference type="SUPFAM" id="SSF56204">
    <property type="entry name" value="Hect, E3 ligase catalytic domain"/>
    <property type="match status" value="1"/>
</dbReference>
<evidence type="ECO:0000256" key="2">
    <source>
        <dbReference type="PROSITE-ProRule" id="PRU00104"/>
    </source>
</evidence>
<keyword evidence="8" id="KW-1185">Reference proteome</keyword>
<evidence type="ECO:0000259" key="6">
    <source>
        <dbReference type="PROSITE" id="PS50835"/>
    </source>
</evidence>
<keyword evidence="4" id="KW-0472">Membrane</keyword>
<sequence>MGESKTPVHLSTCGPPLREAPFSLCCFLENLPTSASVFFSRQTKTGTFDVMARITTSCSLLKADVGFAAGPCQFDGLVRNFSIVTMQNDDALVFERSGNLLNQHAGETWKCGFYGNSSTFKIHTEEMLDAHLGFANGRPGESVHLTWPMVTSSSGVNILAPNGTTLVHIDQTNNATVLNSNRVSYLGIVNSAVTIEIPDAQDADNGTYVLSTSKTRIGRTLVIRHSPEVPVIKFNNDWKNASNILTGSLACLSKSLSVAPPFFGASLAYTWFIPDPADDAGYQASPSNQTLLVSGLDCNQRTQLPVYCIVTEGDLTSESDAAYVSNKCGNTFQEDFRKQGFVIAMIVLAVLLIFTIVISLVLGRQRIRKCWKRTAKRCGKCCSAYCAGSSSDTDSDLEGFLGGERAGHRLGGGRRRREILDLVGNNNGDSGTGLEDGLGRTSERLDFQQQLQIALEESRQASENLPPDLPPRPNQATDGDQVAGNSNDGHGSLPSLSPEMVQIPPLLDSDDEDEDGLSGAVGSGSGNKDDRAVLKEVETLLTNHHRHLRSEVVTLEISRDNIVENVLAYYSDENVALSRITVKMLDESGLDCGGVTSDMFTTFWDQVRERYFQGCEAVVPFLHAHRFSEDITFRTLGRILSHTLAVTREFPLPMCKAAIIGMIYDTTEVAEETIIEDFMYFLDEVDRKLVMDALKDVDSLSPEQTDEVRSIFERFDYAVVSLKPETFKYHLTLLARNVVCIRPRPLLEMMRSGLPEAHFTHFWSRFHLHTLDVMFRALEPTPDRVVARLDTEKSHDDLSRNERKVFNYLKDFVKEMPQMELLEFLHFVTGSKSTPRSRIIIDFTHESGLKRIPMAHTCSNMIVLPDTYKDYDTFRSEFKHVLASEEAYTMNMA</sequence>
<feature type="compositionally biased region" description="Polar residues" evidence="3">
    <location>
        <begin position="474"/>
        <end position="489"/>
    </location>
</feature>
<proteinExistence type="predicted"/>
<dbReference type="InterPro" id="IPR000569">
    <property type="entry name" value="HECT_dom"/>
</dbReference>
<protein>
    <recommendedName>
        <fullName evidence="9">HECT domain-containing protein</fullName>
    </recommendedName>
</protein>
<reference evidence="7" key="1">
    <citation type="submission" date="2022-11" db="EMBL/GenBank/DDBJ databases">
        <title>Centuries of genome instability and evolution in soft-shell clam transmissible cancer (bioRxiv).</title>
        <authorList>
            <person name="Hart S.F.M."/>
            <person name="Yonemitsu M.A."/>
            <person name="Giersch R.M."/>
            <person name="Beal B.F."/>
            <person name="Arriagada G."/>
            <person name="Davis B.W."/>
            <person name="Ostrander E.A."/>
            <person name="Goff S.P."/>
            <person name="Metzger M.J."/>
        </authorList>
    </citation>
    <scope>NUCLEOTIDE SEQUENCE</scope>
    <source>
        <strain evidence="7">MELC-2E11</strain>
        <tissue evidence="7">Siphon/mantle</tissue>
    </source>
</reference>
<dbReference type="Pfam" id="PF00632">
    <property type="entry name" value="HECT"/>
    <property type="match status" value="1"/>
</dbReference>
<dbReference type="PROSITE" id="PS50237">
    <property type="entry name" value="HECT"/>
    <property type="match status" value="1"/>
</dbReference>
<dbReference type="EMBL" id="CP111016">
    <property type="protein sequence ID" value="WAR05327.1"/>
    <property type="molecule type" value="Genomic_DNA"/>
</dbReference>
<evidence type="ECO:0008006" key="9">
    <source>
        <dbReference type="Google" id="ProtNLM"/>
    </source>
</evidence>
<evidence type="ECO:0000256" key="1">
    <source>
        <dbReference type="ARBA" id="ARBA00022786"/>
    </source>
</evidence>
<accession>A0ABY7E8P5</accession>
<dbReference type="Gene3D" id="3.30.2410.10">
    <property type="entry name" value="Hect, E3 ligase catalytic domain"/>
    <property type="match status" value="1"/>
</dbReference>
<evidence type="ECO:0000256" key="3">
    <source>
        <dbReference type="SAM" id="MobiDB-lite"/>
    </source>
</evidence>